<feature type="transmembrane region" description="Helical" evidence="1">
    <location>
        <begin position="96"/>
        <end position="115"/>
    </location>
</feature>
<sequence length="203" mass="22035">MTDRTTSSPFVPVARRLLSLDRLSLALLRIGVIVVFLWIGGLKWFKYEADGIIPFIANSPLMRWMIGDPAGYKPHMNPEGVLNKTNRAWHEANSTYAVAIFMGTTIVAIGLLLAAHWIRPELGMLGAMGVIFFSCVTLSFLITTPEVWVSAPAQGAADADLGFPYLSGRGRLVVKDCIQMGAGFVLLVDSARATLRRAGQDAG</sequence>
<keyword evidence="1" id="KW-1133">Transmembrane helix</keyword>
<organism evidence="2 3">
    <name type="scientific">Actinomyces capricornis</name>
    <dbReference type="NCBI Taxonomy" id="2755559"/>
    <lineage>
        <taxon>Bacteria</taxon>
        <taxon>Bacillati</taxon>
        <taxon>Actinomycetota</taxon>
        <taxon>Actinomycetes</taxon>
        <taxon>Actinomycetales</taxon>
        <taxon>Actinomycetaceae</taxon>
        <taxon>Actinomyces</taxon>
    </lineage>
</organism>
<proteinExistence type="predicted"/>
<evidence type="ECO:0000313" key="3">
    <source>
        <dbReference type="Proteomes" id="UP000824496"/>
    </source>
</evidence>
<keyword evidence="3" id="KW-1185">Reference proteome</keyword>
<gene>
    <name evidence="2" type="ORF">MANAM107_08740</name>
</gene>
<dbReference type="Proteomes" id="UP000824496">
    <property type="component" value="Chromosome"/>
</dbReference>
<evidence type="ECO:0000256" key="1">
    <source>
        <dbReference type="SAM" id="Phobius"/>
    </source>
</evidence>
<reference evidence="2 3" key="1">
    <citation type="submission" date="2021-08" db="EMBL/GenBank/DDBJ databases">
        <title>Whole genome sequence of novel Actinomyces species strain MAS-1.</title>
        <authorList>
            <person name="Saito M."/>
            <person name="Kuwahara N."/>
            <person name="Takizawa T."/>
            <person name="Gotouda H."/>
            <person name="Ochiai T."/>
        </authorList>
    </citation>
    <scope>NUCLEOTIDE SEQUENCE [LARGE SCALE GENOMIC DNA]</scope>
    <source>
        <strain evidence="2 3">MAS-1</strain>
    </source>
</reference>
<feature type="transmembrane region" description="Helical" evidence="1">
    <location>
        <begin position="25"/>
        <end position="45"/>
    </location>
</feature>
<dbReference type="Pfam" id="PF04224">
    <property type="entry name" value="DUF417"/>
    <property type="match status" value="1"/>
</dbReference>
<dbReference type="RefSeq" id="WP_223911584.1">
    <property type="nucleotide sequence ID" value="NZ_AP025017.1"/>
</dbReference>
<dbReference type="InterPro" id="IPR007339">
    <property type="entry name" value="RclC-like"/>
</dbReference>
<feature type="transmembrane region" description="Helical" evidence="1">
    <location>
        <begin position="122"/>
        <end position="142"/>
    </location>
</feature>
<keyword evidence="1" id="KW-0812">Transmembrane</keyword>
<evidence type="ECO:0000313" key="2">
    <source>
        <dbReference type="EMBL" id="BDA64040.1"/>
    </source>
</evidence>
<name>A0ABM7U9F2_9ACTO</name>
<dbReference type="EMBL" id="AP025017">
    <property type="protein sequence ID" value="BDA64040.1"/>
    <property type="molecule type" value="Genomic_DNA"/>
</dbReference>
<dbReference type="PANTHER" id="PTHR40106">
    <property type="entry name" value="INNER MEMBRANE PROTEIN RCLC"/>
    <property type="match status" value="1"/>
</dbReference>
<protein>
    <submittedName>
        <fullName evidence="2">Membrane protein</fullName>
    </submittedName>
</protein>
<accession>A0ABM7U9F2</accession>
<dbReference type="PANTHER" id="PTHR40106:SF1">
    <property type="entry name" value="INNER MEMBRANE PROTEIN RCLC"/>
    <property type="match status" value="1"/>
</dbReference>
<keyword evidence="1" id="KW-0472">Membrane</keyword>